<feature type="region of interest" description="Disordered" evidence="5">
    <location>
        <begin position="212"/>
        <end position="239"/>
    </location>
</feature>
<dbReference type="OMA" id="GWGQINE"/>
<dbReference type="EnsemblPlants" id="Kaladp0056s0129.1.v1.1">
    <property type="protein sequence ID" value="Kaladp0056s0129.1.v1.1"/>
    <property type="gene ID" value="Kaladp0056s0129.v1.1"/>
</dbReference>
<name>A0A7N0ZZ15_KALFE</name>
<evidence type="ECO:0000256" key="5">
    <source>
        <dbReference type="SAM" id="MobiDB-lite"/>
    </source>
</evidence>
<dbReference type="Gene3D" id="2.170.150.80">
    <property type="entry name" value="NAC domain"/>
    <property type="match status" value="1"/>
</dbReference>
<protein>
    <recommendedName>
        <fullName evidence="6">NAC domain-containing protein</fullName>
    </recommendedName>
</protein>
<proteinExistence type="predicted"/>
<feature type="domain" description="NAC" evidence="6">
    <location>
        <begin position="4"/>
        <end position="168"/>
    </location>
</feature>
<evidence type="ECO:0000256" key="2">
    <source>
        <dbReference type="ARBA" id="ARBA00023125"/>
    </source>
</evidence>
<accession>A0A7N0ZZ15</accession>
<keyword evidence="2" id="KW-0238">DNA-binding</keyword>
<dbReference type="InterPro" id="IPR036093">
    <property type="entry name" value="NAC_dom_sf"/>
</dbReference>
<sequence>MEELAPGFRFFPTEEELVSFYLRNKLENQRPDLHRVIPELNIYELEPWQLPQHAGELCRGDTEQWFFFAPRQHREAQGGRPNRTTASGYWKATGTPGYVYSTDNRAIGVKRTMVFYTGKAPTGTKTKWKMNEYLAIAQDDAAAAAAAACSASVPKLRREYSVCRVYVISGNFRAFDRRPSGVATSETLTGLPVENEPNLIPQNVHLVGETSRPGALAAGDDGRDNPDIDDLDMESLGQDPEFSWEQIDWL</sequence>
<keyword evidence="3" id="KW-0804">Transcription</keyword>
<keyword evidence="8" id="KW-1185">Reference proteome</keyword>
<dbReference type="Gramene" id="Kaladp0056s0129.1.v1.1">
    <property type="protein sequence ID" value="Kaladp0056s0129.1.v1.1"/>
    <property type="gene ID" value="Kaladp0056s0129.v1.1"/>
</dbReference>
<dbReference type="Pfam" id="PF02365">
    <property type="entry name" value="NAM"/>
    <property type="match status" value="1"/>
</dbReference>
<evidence type="ECO:0000313" key="8">
    <source>
        <dbReference type="Proteomes" id="UP000594263"/>
    </source>
</evidence>
<evidence type="ECO:0000313" key="7">
    <source>
        <dbReference type="EnsemblPlants" id="Kaladp0056s0129.1.v1.1"/>
    </source>
</evidence>
<evidence type="ECO:0000256" key="3">
    <source>
        <dbReference type="ARBA" id="ARBA00023163"/>
    </source>
</evidence>
<reference evidence="7" key="1">
    <citation type="submission" date="2021-01" db="UniProtKB">
        <authorList>
            <consortium name="EnsemblPlants"/>
        </authorList>
    </citation>
    <scope>IDENTIFICATION</scope>
</reference>
<dbReference type="SUPFAM" id="SSF101941">
    <property type="entry name" value="NAC domain"/>
    <property type="match status" value="1"/>
</dbReference>
<dbReference type="GO" id="GO:0006355">
    <property type="term" value="P:regulation of DNA-templated transcription"/>
    <property type="evidence" value="ECO:0007669"/>
    <property type="project" value="InterPro"/>
</dbReference>
<dbReference type="PANTHER" id="PTHR31744:SF220">
    <property type="entry name" value="LOW QUALITY PROTEIN: NAC DOMAIN-CONTAINING PROTEIN 90-LIKE"/>
    <property type="match status" value="1"/>
</dbReference>
<keyword evidence="4" id="KW-0539">Nucleus</keyword>
<dbReference type="Proteomes" id="UP000594263">
    <property type="component" value="Unplaced"/>
</dbReference>
<evidence type="ECO:0000259" key="6">
    <source>
        <dbReference type="PROSITE" id="PS51005"/>
    </source>
</evidence>
<organism evidence="7 8">
    <name type="scientific">Kalanchoe fedtschenkoi</name>
    <name type="common">Lavender scallops</name>
    <name type="synonym">South American air plant</name>
    <dbReference type="NCBI Taxonomy" id="63787"/>
    <lineage>
        <taxon>Eukaryota</taxon>
        <taxon>Viridiplantae</taxon>
        <taxon>Streptophyta</taxon>
        <taxon>Embryophyta</taxon>
        <taxon>Tracheophyta</taxon>
        <taxon>Spermatophyta</taxon>
        <taxon>Magnoliopsida</taxon>
        <taxon>eudicotyledons</taxon>
        <taxon>Gunneridae</taxon>
        <taxon>Pentapetalae</taxon>
        <taxon>Saxifragales</taxon>
        <taxon>Crassulaceae</taxon>
        <taxon>Kalanchoe</taxon>
    </lineage>
</organism>
<dbReference type="PANTHER" id="PTHR31744">
    <property type="entry name" value="PROTEIN CUP-SHAPED COTYLEDON 2-RELATED"/>
    <property type="match status" value="1"/>
</dbReference>
<dbReference type="GO" id="GO:0003677">
    <property type="term" value="F:DNA binding"/>
    <property type="evidence" value="ECO:0007669"/>
    <property type="project" value="UniProtKB-KW"/>
</dbReference>
<evidence type="ECO:0000256" key="1">
    <source>
        <dbReference type="ARBA" id="ARBA00023015"/>
    </source>
</evidence>
<dbReference type="InterPro" id="IPR003441">
    <property type="entry name" value="NAC-dom"/>
</dbReference>
<evidence type="ECO:0000256" key="4">
    <source>
        <dbReference type="ARBA" id="ARBA00023242"/>
    </source>
</evidence>
<keyword evidence="1" id="KW-0805">Transcription regulation</keyword>
<dbReference type="PROSITE" id="PS51005">
    <property type="entry name" value="NAC"/>
    <property type="match status" value="1"/>
</dbReference>
<dbReference type="AlphaFoldDB" id="A0A7N0ZZ15"/>